<gene>
    <name evidence="2" type="ORF">BS50DRAFT_630966</name>
</gene>
<proteinExistence type="predicted"/>
<evidence type="ECO:0000256" key="1">
    <source>
        <dbReference type="SAM" id="MobiDB-lite"/>
    </source>
</evidence>
<organism evidence="2 3">
    <name type="scientific">Corynespora cassiicola Philippines</name>
    <dbReference type="NCBI Taxonomy" id="1448308"/>
    <lineage>
        <taxon>Eukaryota</taxon>
        <taxon>Fungi</taxon>
        <taxon>Dikarya</taxon>
        <taxon>Ascomycota</taxon>
        <taxon>Pezizomycotina</taxon>
        <taxon>Dothideomycetes</taxon>
        <taxon>Pleosporomycetidae</taxon>
        <taxon>Pleosporales</taxon>
        <taxon>Corynesporascaceae</taxon>
        <taxon>Corynespora</taxon>
    </lineage>
</organism>
<dbReference type="AlphaFoldDB" id="A0A2T2NZT0"/>
<evidence type="ECO:0000313" key="3">
    <source>
        <dbReference type="Proteomes" id="UP000240883"/>
    </source>
</evidence>
<feature type="region of interest" description="Disordered" evidence="1">
    <location>
        <begin position="15"/>
        <end position="39"/>
    </location>
</feature>
<reference evidence="2 3" key="1">
    <citation type="journal article" date="2018" name="Front. Microbiol.">
        <title>Genome-Wide Analysis of Corynespora cassiicola Leaf Fall Disease Putative Effectors.</title>
        <authorList>
            <person name="Lopez D."/>
            <person name="Ribeiro S."/>
            <person name="Label P."/>
            <person name="Fumanal B."/>
            <person name="Venisse J.S."/>
            <person name="Kohler A."/>
            <person name="de Oliveira R.R."/>
            <person name="Labutti K."/>
            <person name="Lipzen A."/>
            <person name="Lail K."/>
            <person name="Bauer D."/>
            <person name="Ohm R.A."/>
            <person name="Barry K.W."/>
            <person name="Spatafora J."/>
            <person name="Grigoriev I.V."/>
            <person name="Martin F.M."/>
            <person name="Pujade-Renaud V."/>
        </authorList>
    </citation>
    <scope>NUCLEOTIDE SEQUENCE [LARGE SCALE GENOMIC DNA]</scope>
    <source>
        <strain evidence="2 3">Philippines</strain>
    </source>
</reference>
<evidence type="ECO:0000313" key="2">
    <source>
        <dbReference type="EMBL" id="PSN70913.1"/>
    </source>
</evidence>
<sequence length="329" mass="37832">MIMIFAKESWTRKTSQDVAPTLSPSTQRDRQAASVGPSEQIASNNNTELICKSAQHTLAEVNLVITVKPRVGFLDLPLTVRRMIYERIPKKVRFVPVMRGPANGDKWADKPVAMLVQRFVPRTILQVCRQICKEAERVLDIETMKLGPPQFIVLSDYISHIPSFVKMLAAHNNDAHFPPLRFTDDDREEPHEMLHEEICEDEDTAIAMWNRLATLSLQCYKHIEIAIYIDFADVPPNFAILLQRIMRELSFIRWGYGNDPTYNFTLESANGDNLGLNRTAMIVGKQILEQEGAEAEWDIEWCQRLNNWGLMSFQLLFNIPEKAWKHLNP</sequence>
<protein>
    <submittedName>
        <fullName evidence="2">Uncharacterized protein</fullName>
    </submittedName>
</protein>
<name>A0A2T2NZT0_CORCC</name>
<keyword evidence="3" id="KW-1185">Reference proteome</keyword>
<dbReference type="OrthoDB" id="3682602at2759"/>
<dbReference type="EMBL" id="KZ678131">
    <property type="protein sequence ID" value="PSN70913.1"/>
    <property type="molecule type" value="Genomic_DNA"/>
</dbReference>
<dbReference type="Proteomes" id="UP000240883">
    <property type="component" value="Unassembled WGS sequence"/>
</dbReference>
<accession>A0A2T2NZT0</accession>
<feature type="compositionally biased region" description="Polar residues" evidence="1">
    <location>
        <begin position="16"/>
        <end position="26"/>
    </location>
</feature>